<sequence>MPLSDAIYTTSNDFSPIHSVKTVTLSDSVDLPDGPCRALLITATTGDISFITGNNETVTIPVATLAGPPIFIRARRIRVTGTTIAASAVFACY</sequence>
<reference evidence="1" key="1">
    <citation type="submission" date="2020-04" db="EMBL/GenBank/DDBJ databases">
        <authorList>
            <person name="Chiriac C."/>
            <person name="Salcher M."/>
            <person name="Ghai R."/>
            <person name="Kavagutti S V."/>
        </authorList>
    </citation>
    <scope>NUCLEOTIDE SEQUENCE</scope>
</reference>
<organism evidence="1">
    <name type="scientific">uncultured Caudovirales phage</name>
    <dbReference type="NCBI Taxonomy" id="2100421"/>
    <lineage>
        <taxon>Viruses</taxon>
        <taxon>Duplodnaviria</taxon>
        <taxon>Heunggongvirae</taxon>
        <taxon>Uroviricota</taxon>
        <taxon>Caudoviricetes</taxon>
        <taxon>Peduoviridae</taxon>
        <taxon>Maltschvirus</taxon>
        <taxon>Maltschvirus maltsch</taxon>
    </lineage>
</organism>
<evidence type="ECO:0000313" key="1">
    <source>
        <dbReference type="EMBL" id="CAB4161386.1"/>
    </source>
</evidence>
<gene>
    <name evidence="1" type="ORF">UFOVP728_46</name>
</gene>
<proteinExistence type="predicted"/>
<name>A0A6J5NUZ2_9CAUD</name>
<dbReference type="EMBL" id="LR796706">
    <property type="protein sequence ID" value="CAB4161386.1"/>
    <property type="molecule type" value="Genomic_DNA"/>
</dbReference>
<protein>
    <submittedName>
        <fullName evidence="1">Uncharacterized protein</fullName>
    </submittedName>
</protein>
<accession>A0A6J5NUZ2</accession>